<evidence type="ECO:0000313" key="10">
    <source>
        <dbReference type="Proteomes" id="UP000040841"/>
    </source>
</evidence>
<dbReference type="EC" id="3.5.1.105" evidence="8"/>
<keyword evidence="5 8" id="KW-0146">Chitin degradation</keyword>
<keyword evidence="4 8" id="KW-0460">Magnesium</keyword>
<reference evidence="9 10" key="1">
    <citation type="submission" date="2015-03" db="EMBL/GenBank/DDBJ databases">
        <authorList>
            <consortium name="Pathogen Informatics"/>
            <person name="Murphy D."/>
        </authorList>
    </citation>
    <scope>NUCLEOTIDE SEQUENCE [LARGE SCALE GENOMIC DNA]</scope>
    <source>
        <strain evidence="9 10">FE82747</strain>
    </source>
</reference>
<dbReference type="GO" id="GO:0046872">
    <property type="term" value="F:metal ion binding"/>
    <property type="evidence" value="ECO:0007669"/>
    <property type="project" value="UniProtKB-KW"/>
</dbReference>
<evidence type="ECO:0000256" key="5">
    <source>
        <dbReference type="ARBA" id="ARBA00023024"/>
    </source>
</evidence>
<dbReference type="Pfam" id="PF04794">
    <property type="entry name" value="YdjC"/>
    <property type="match status" value="1"/>
</dbReference>
<keyword evidence="8" id="KW-0963">Cytoplasm</keyword>
<feature type="binding site" evidence="8">
    <location>
        <position position="126"/>
    </location>
    <ligand>
        <name>Mg(2+)</name>
        <dbReference type="ChEBI" id="CHEBI:18420"/>
    </ligand>
</feature>
<dbReference type="RefSeq" id="WP_049647513.1">
    <property type="nucleotide sequence ID" value="NZ_CABHYS010000012.1"/>
</dbReference>
<comment type="function">
    <text evidence="8">Involved in the degradation of chitin. ChbG is essential for growth on the acetylated chitooligosaccharides chitobiose and chitotriose but is dispensable for growth on cellobiose and chitosan dimer, the deacetylated form of chitobiose. Deacetylation of chitobiose-6-P and chitotriose-6-P is necessary for both the activation of the chb promoter by the regulatory protein ChbR and the hydrolysis of phosphorylated beta-glucosides by the phospho-beta-glucosidase ChbF. Catalyzes the removal of only one acetyl group from chitobiose-6-P to yield monoacetylchitobiose-6-P, the inducer of ChbR and the substrate of ChbF.</text>
</comment>
<dbReference type="InterPro" id="IPR022948">
    <property type="entry name" value="COD_ChbG_bac"/>
</dbReference>
<keyword evidence="2 8" id="KW-0479">Metal-binding</keyword>
<name>A0AA36LLH1_YERMO</name>
<evidence type="ECO:0000256" key="2">
    <source>
        <dbReference type="ARBA" id="ARBA00022723"/>
    </source>
</evidence>
<keyword evidence="6 8" id="KW-0119">Carbohydrate metabolism</keyword>
<feature type="binding site" evidence="8">
    <location>
        <position position="61"/>
    </location>
    <ligand>
        <name>Mg(2+)</name>
        <dbReference type="ChEBI" id="CHEBI:18420"/>
    </ligand>
</feature>
<dbReference type="PANTHER" id="PTHR31609">
    <property type="entry name" value="YDJC DEACETYLASE FAMILY MEMBER"/>
    <property type="match status" value="1"/>
</dbReference>
<dbReference type="GO" id="GO:0005737">
    <property type="term" value="C:cytoplasm"/>
    <property type="evidence" value="ECO:0007669"/>
    <property type="project" value="UniProtKB-SubCell"/>
</dbReference>
<dbReference type="CDD" id="cd10803">
    <property type="entry name" value="YdjC_EF3048_like"/>
    <property type="match status" value="1"/>
</dbReference>
<comment type="similarity">
    <text evidence="8">Belongs to the YdjC deacetylase family. ChbG subfamily.</text>
</comment>
<protein>
    <recommendedName>
        <fullName evidence="8">Chitooligosaccharide deacetylase</fullName>
        <shortName evidence="8">COD</shortName>
        <ecNumber evidence="8">3.5.1.105</ecNumber>
    </recommendedName>
    <alternativeName>
        <fullName evidence="8">Chitin disaccharide deacetylase</fullName>
    </alternativeName>
    <alternativeName>
        <fullName evidence="8">Chitobiose deacetylase</fullName>
    </alternativeName>
    <alternativeName>
        <fullName evidence="8">Chitobiose-6P deacetylase</fullName>
    </alternativeName>
    <alternativeName>
        <fullName evidence="8">Chitotriose deacetylase</fullName>
    </alternativeName>
    <alternativeName>
        <fullName evidence="8">Chitotriose-6P deacetylase</fullName>
    </alternativeName>
</protein>
<evidence type="ECO:0000256" key="8">
    <source>
        <dbReference type="HAMAP-Rule" id="MF_01246"/>
    </source>
</evidence>
<dbReference type="Proteomes" id="UP000040841">
    <property type="component" value="Unassembled WGS sequence"/>
</dbReference>
<evidence type="ECO:0000256" key="7">
    <source>
        <dbReference type="ARBA" id="ARBA00023326"/>
    </source>
</evidence>
<accession>A0AA36LLH1</accession>
<dbReference type="GO" id="GO:0036311">
    <property type="term" value="F:chitin disaccharide deacetylase activity"/>
    <property type="evidence" value="ECO:0007669"/>
    <property type="project" value="UniProtKB-UniRule"/>
</dbReference>
<keyword evidence="7 8" id="KW-0624">Polysaccharide degradation</keyword>
<dbReference type="GO" id="GO:0006032">
    <property type="term" value="P:chitin catabolic process"/>
    <property type="evidence" value="ECO:0007669"/>
    <property type="project" value="UniProtKB-KW"/>
</dbReference>
<dbReference type="AlphaFoldDB" id="A0AA36LLH1"/>
<dbReference type="GO" id="GO:0052777">
    <property type="term" value="P:diacetylchitobiose catabolic process"/>
    <property type="evidence" value="ECO:0007669"/>
    <property type="project" value="UniProtKB-UniRule"/>
</dbReference>
<dbReference type="HAMAP" id="MF_01246">
    <property type="entry name" value="COD"/>
    <property type="match status" value="1"/>
</dbReference>
<comment type="catalytic activity">
    <reaction evidence="8">
        <text>diacetylchitobiose-6'-phosphate + H2O = N'-monoacetylchitobiose-6'-phosphate + acetate</text>
        <dbReference type="Rhea" id="RHEA:35083"/>
        <dbReference type="ChEBI" id="CHEBI:15377"/>
        <dbReference type="ChEBI" id="CHEBI:30089"/>
        <dbReference type="ChEBI" id="CHEBI:64883"/>
        <dbReference type="ChEBI" id="CHEBI:71315"/>
    </reaction>
</comment>
<dbReference type="SUPFAM" id="SSF88713">
    <property type="entry name" value="Glycoside hydrolase/deacetylase"/>
    <property type="match status" value="1"/>
</dbReference>
<evidence type="ECO:0000256" key="6">
    <source>
        <dbReference type="ARBA" id="ARBA00023277"/>
    </source>
</evidence>
<comment type="subcellular location">
    <subcellularLocation>
        <location evidence="8">Cytoplasm</location>
    </subcellularLocation>
</comment>
<evidence type="ECO:0000313" key="9">
    <source>
        <dbReference type="EMBL" id="CNH59227.1"/>
    </source>
</evidence>
<dbReference type="EMBL" id="CQBM01000001">
    <property type="protein sequence ID" value="CNH59227.1"/>
    <property type="molecule type" value="Genomic_DNA"/>
</dbReference>
<comment type="catalytic activity">
    <reaction evidence="8">
        <text>N,N'-diacetylchitobiose + H2O = N-acetyl-beta-D-glucosaminyl-(1-&gt;4)-D-glucosamine + acetate</text>
        <dbReference type="Rhea" id="RHEA:27469"/>
        <dbReference type="ChEBI" id="CHEBI:15377"/>
        <dbReference type="ChEBI" id="CHEBI:28681"/>
        <dbReference type="ChEBI" id="CHEBI:30089"/>
        <dbReference type="ChEBI" id="CHEBI:59910"/>
        <dbReference type="EC" id="3.5.1.105"/>
    </reaction>
</comment>
<comment type="pathway">
    <text evidence="8">Glycan degradation; chitin degradation.</text>
</comment>
<evidence type="ECO:0000256" key="3">
    <source>
        <dbReference type="ARBA" id="ARBA00022801"/>
    </source>
</evidence>
<dbReference type="InterPro" id="IPR011330">
    <property type="entry name" value="Glyco_hydro/deAcase_b/a-brl"/>
</dbReference>
<organism evidence="9 10">
    <name type="scientific">Yersinia mollaretii</name>
    <dbReference type="NCBI Taxonomy" id="33060"/>
    <lineage>
        <taxon>Bacteria</taxon>
        <taxon>Pseudomonadati</taxon>
        <taxon>Pseudomonadota</taxon>
        <taxon>Gammaproteobacteria</taxon>
        <taxon>Enterobacterales</taxon>
        <taxon>Yersiniaceae</taxon>
        <taxon>Yersinia</taxon>
    </lineage>
</organism>
<evidence type="ECO:0000256" key="4">
    <source>
        <dbReference type="ARBA" id="ARBA00022842"/>
    </source>
</evidence>
<dbReference type="InterPro" id="IPR006879">
    <property type="entry name" value="YdjC-like"/>
</dbReference>
<sequence length="253" mass="28698">MKKILIVNADDFGMSKGQNYGIIESYNNGIVTSTTAMVTSPYALHAAELSQKNPGLGVGLHFVLTYGRPLTALKCLVNESGELGKWLWEYAEKGMLEPAEIAIELKTQFDRFIEIFERVPTHLDSHHFVHMLPEIYPVVESFANSKSLPLRIGRSEVQQFNIQVNTSRSTDYFDSSFYGEDISEELILQILDNSNKRADKSLEVMCHPAFIDNVILKSSYCHPRIKEVDILTSRKLREQILSLGYNLENYSSI</sequence>
<comment type="subunit">
    <text evidence="8">Homodimer.</text>
</comment>
<dbReference type="PANTHER" id="PTHR31609:SF1">
    <property type="entry name" value="CARBOHYDRATE DEACETYLASE"/>
    <property type="match status" value="1"/>
</dbReference>
<dbReference type="GO" id="GO:0000272">
    <property type="term" value="P:polysaccharide catabolic process"/>
    <property type="evidence" value="ECO:0007669"/>
    <property type="project" value="UniProtKB-UniRule"/>
</dbReference>
<comment type="caution">
    <text evidence="9">The sequence shown here is derived from an EMBL/GenBank/DDBJ whole genome shotgun (WGS) entry which is preliminary data.</text>
</comment>
<keyword evidence="3 8" id="KW-0378">Hydrolase</keyword>
<comment type="cofactor">
    <cofactor evidence="1 8">
        <name>Mg(2+)</name>
        <dbReference type="ChEBI" id="CHEBI:18420"/>
    </cofactor>
</comment>
<gene>
    <name evidence="8" type="primary">chbG</name>
    <name evidence="9" type="ORF">ERS008502_00882</name>
</gene>
<proteinExistence type="inferred from homology"/>
<dbReference type="Gene3D" id="3.20.20.370">
    <property type="entry name" value="Glycoside hydrolase/deacetylase"/>
    <property type="match status" value="1"/>
</dbReference>
<evidence type="ECO:0000256" key="1">
    <source>
        <dbReference type="ARBA" id="ARBA00001946"/>
    </source>
</evidence>
<dbReference type="GO" id="GO:0019213">
    <property type="term" value="F:deacetylase activity"/>
    <property type="evidence" value="ECO:0007669"/>
    <property type="project" value="TreeGrafter"/>
</dbReference>
<dbReference type="NCBIfam" id="NF002559">
    <property type="entry name" value="PRK02134.1"/>
    <property type="match status" value="1"/>
</dbReference>